<dbReference type="EMBL" id="SGPM01000531">
    <property type="protein sequence ID" value="THH19565.1"/>
    <property type="molecule type" value="Genomic_DNA"/>
</dbReference>
<evidence type="ECO:0008006" key="3">
    <source>
        <dbReference type="Google" id="ProtNLM"/>
    </source>
</evidence>
<name>A0A4S4M3P6_9APHY</name>
<dbReference type="OrthoDB" id="3247418at2759"/>
<dbReference type="PANTHER" id="PTHR46579:SF1">
    <property type="entry name" value="F5_8 TYPE C DOMAIN-CONTAINING PROTEIN"/>
    <property type="match status" value="1"/>
</dbReference>
<dbReference type="PANTHER" id="PTHR46579">
    <property type="entry name" value="F5/8 TYPE C DOMAIN-CONTAINING PROTEIN-RELATED"/>
    <property type="match status" value="1"/>
</dbReference>
<evidence type="ECO:0000313" key="1">
    <source>
        <dbReference type="EMBL" id="THH19565.1"/>
    </source>
</evidence>
<accession>A0A4S4M3P6</accession>
<dbReference type="Pfam" id="PF02992">
    <property type="entry name" value="Transposase_21"/>
    <property type="match status" value="1"/>
</dbReference>
<evidence type="ECO:0000313" key="2">
    <source>
        <dbReference type="Proteomes" id="UP000308730"/>
    </source>
</evidence>
<dbReference type="AlphaFoldDB" id="A0A4S4M3P6"/>
<proteinExistence type="predicted"/>
<organism evidence="1 2">
    <name type="scientific">Antrodiella citrinella</name>
    <dbReference type="NCBI Taxonomy" id="2447956"/>
    <lineage>
        <taxon>Eukaryota</taxon>
        <taxon>Fungi</taxon>
        <taxon>Dikarya</taxon>
        <taxon>Basidiomycota</taxon>
        <taxon>Agaricomycotina</taxon>
        <taxon>Agaricomycetes</taxon>
        <taxon>Polyporales</taxon>
        <taxon>Steccherinaceae</taxon>
        <taxon>Antrodiella</taxon>
    </lineage>
</organism>
<dbReference type="InterPro" id="IPR004242">
    <property type="entry name" value="Transposase_21"/>
</dbReference>
<gene>
    <name evidence="1" type="ORF">EUX98_g8748</name>
</gene>
<comment type="caution">
    <text evidence="1">The sequence shown here is derived from an EMBL/GenBank/DDBJ whole genome shotgun (WGS) entry which is preliminary data.</text>
</comment>
<dbReference type="Proteomes" id="UP000308730">
    <property type="component" value="Unassembled WGS sequence"/>
</dbReference>
<sequence length="747" mass="84009">MLSRPDLERMMDDVCSRATDPAPSFVDSVFEAEFLRTFKGPDGGLFLDRPDGEGRFVFALNIDFYGPEGLSIHASSASCGLISLALLNLPPDIRYKPQNMYIAGIIPGPKEPPLESLNHYLSPLVDDLVVSWEDGVRFSRTACHPKGRLTRSAIALNVSDLPASHKAASLAPVTASHNLCICNAEKATLHTRPWHLRDPSTMKHHAEAWRDASTQKERDLIFKCYGVRWSELWRLPYWDPTRQLVVDSMHAVLELAVQHHCRHVLRLTTEAASAAVLIQPAFNHTFRDVVDADGLSKEETKSVKHIQSSLIAPIEDGGEAIDLLREQLLKRHLNSLRFVCGDLQCLPQKPGGTRLLKIDFCKALAHWRSRMPRKPLTPDVVKLSTPAVMDRIRSVIQATVTPSWVNSVPTYFGDPSHGTLKADEWRTIFTIYLPIALISLWGAGTTHPSSHAATRFRHVLDHTMALVSATILVCKRTMTERRIQLFFRYISTYVRDIGVLYPDQPLYRPSHHVILHLSHFLTLFGPVHSWWCFPFERLIGQLQRMPSNHKSGEMESTLLLAFIRGAKLRHWLGRPDCPNILRSCKRLFDDIYAPSTGTSAADSVPGELASGPSIVPDDLRGLVKARSVVIRARITLDGVVYARSSTHPGNSHIMYHPNGDFRSPAVPGIIKYIYESENRFCIAVRRRLPVHRDVIDPYREYPEFGAQLYSSQCHPDLEVVETGELVGHYAAWQMNPDLVVVKPLSLD</sequence>
<reference evidence="1 2" key="1">
    <citation type="submission" date="2019-02" db="EMBL/GenBank/DDBJ databases">
        <title>Genome sequencing of the rare red list fungi Antrodiella citrinella (Flaviporus citrinellus).</title>
        <authorList>
            <person name="Buettner E."/>
            <person name="Kellner H."/>
        </authorList>
    </citation>
    <scope>NUCLEOTIDE SEQUENCE [LARGE SCALE GENOMIC DNA]</scope>
    <source>
        <strain evidence="1 2">DSM 108506</strain>
    </source>
</reference>
<keyword evidence="2" id="KW-1185">Reference proteome</keyword>
<protein>
    <recommendedName>
        <fullName evidence="3">DUF4218 domain-containing protein</fullName>
    </recommendedName>
</protein>